<dbReference type="Pfam" id="PF02254">
    <property type="entry name" value="TrkA_N"/>
    <property type="match status" value="1"/>
</dbReference>
<accession>A0AAW6CXU2</accession>
<name>A0AAW6CXU2_9FIRM</name>
<keyword evidence="2" id="KW-0406">Ion transport</keyword>
<dbReference type="RefSeq" id="WP_272003711.1">
    <property type="nucleotide sequence ID" value="NZ_JAQLXO010000026.1"/>
</dbReference>
<dbReference type="Gene3D" id="3.40.50.720">
    <property type="entry name" value="NAD(P)-binding Rossmann-like Domain"/>
    <property type="match status" value="1"/>
</dbReference>
<keyword evidence="1" id="KW-0813">Transport</keyword>
<protein>
    <submittedName>
        <fullName evidence="5">NAD-binding protein</fullName>
    </submittedName>
</protein>
<dbReference type="Gene3D" id="3.30.70.1450">
    <property type="entry name" value="Regulator of K+ conductance, C-terminal domain"/>
    <property type="match status" value="1"/>
</dbReference>
<dbReference type="PROSITE" id="PS51202">
    <property type="entry name" value="RCK_C"/>
    <property type="match status" value="1"/>
</dbReference>
<proteinExistence type="predicted"/>
<dbReference type="AlphaFoldDB" id="A0AAW6CXU2"/>
<dbReference type="InterPro" id="IPR036291">
    <property type="entry name" value="NAD(P)-bd_dom_sf"/>
</dbReference>
<dbReference type="InterPro" id="IPR036721">
    <property type="entry name" value="RCK_C_sf"/>
</dbReference>
<dbReference type="GO" id="GO:0006813">
    <property type="term" value="P:potassium ion transport"/>
    <property type="evidence" value="ECO:0007669"/>
    <property type="project" value="InterPro"/>
</dbReference>
<evidence type="ECO:0000313" key="5">
    <source>
        <dbReference type="EMBL" id="MDB7983232.1"/>
    </source>
</evidence>
<evidence type="ECO:0000256" key="2">
    <source>
        <dbReference type="ARBA" id="ARBA00023065"/>
    </source>
</evidence>
<gene>
    <name evidence="5" type="ORF">PND82_10430</name>
</gene>
<feature type="domain" description="RCK C-terminal" evidence="4">
    <location>
        <begin position="159"/>
        <end position="242"/>
    </location>
</feature>
<evidence type="ECO:0000256" key="1">
    <source>
        <dbReference type="ARBA" id="ARBA00022448"/>
    </source>
</evidence>
<organism evidence="5 6">
    <name type="scientific">Faecalicoccus pleomorphus</name>
    <dbReference type="NCBI Taxonomy" id="1323"/>
    <lineage>
        <taxon>Bacteria</taxon>
        <taxon>Bacillati</taxon>
        <taxon>Bacillota</taxon>
        <taxon>Erysipelotrichia</taxon>
        <taxon>Erysipelotrichales</taxon>
        <taxon>Erysipelotrichaceae</taxon>
        <taxon>Faecalicoccus</taxon>
    </lineage>
</organism>
<dbReference type="Proteomes" id="UP001212981">
    <property type="component" value="Unassembled WGS sequence"/>
</dbReference>
<dbReference type="PANTHER" id="PTHR43833">
    <property type="entry name" value="POTASSIUM CHANNEL PROTEIN 2-RELATED-RELATED"/>
    <property type="match status" value="1"/>
</dbReference>
<comment type="caution">
    <text evidence="5">The sequence shown here is derived from an EMBL/GenBank/DDBJ whole genome shotgun (WGS) entry which is preliminary data.</text>
</comment>
<dbReference type="InterPro" id="IPR003148">
    <property type="entry name" value="RCK_N"/>
</dbReference>
<dbReference type="SUPFAM" id="SSF116726">
    <property type="entry name" value="TrkA C-terminal domain-like"/>
    <property type="match status" value="1"/>
</dbReference>
<dbReference type="Pfam" id="PF02080">
    <property type="entry name" value="TrkA_C"/>
    <property type="match status" value="1"/>
</dbReference>
<evidence type="ECO:0000259" key="3">
    <source>
        <dbReference type="PROSITE" id="PS51201"/>
    </source>
</evidence>
<feature type="domain" description="RCK N-terminal" evidence="3">
    <location>
        <begin position="19"/>
        <end position="136"/>
    </location>
</feature>
<dbReference type="EMBL" id="JAQLXO010000026">
    <property type="protein sequence ID" value="MDB7983232.1"/>
    <property type="molecule type" value="Genomic_DNA"/>
</dbReference>
<dbReference type="InterPro" id="IPR006037">
    <property type="entry name" value="RCK_C"/>
</dbReference>
<reference evidence="5" key="1">
    <citation type="submission" date="2023-01" db="EMBL/GenBank/DDBJ databases">
        <title>Human gut microbiome strain richness.</title>
        <authorList>
            <person name="Chen-Liaw A."/>
        </authorList>
    </citation>
    <scope>NUCLEOTIDE SEQUENCE</scope>
    <source>
        <strain evidence="5">D8_m1001271B151109d0_201107</strain>
    </source>
</reference>
<dbReference type="SUPFAM" id="SSF51735">
    <property type="entry name" value="NAD(P)-binding Rossmann-fold domains"/>
    <property type="match status" value="1"/>
</dbReference>
<sequence length="242" mass="27262">MRELEQFFKEIKLLKDKKVEEVMIVGGGRISFYLIRLLLHLGIEVKVVEMNKDVCLQLVEKFPSITVIHGDGTDHELLRSENLEDMDGFIALTDNDEENVIISMFASSLGVQNVLPKVNRVSLGFLLEKLGLENAITPKNITANQICQYVRAMQNSVGSNIESLIKIVDDQVEVLEFRVRKNCKFIGVPLKDLTFKKEMLVAYITRRGKPQIAQGDSYVEIGDTLILISKIAGLRDINDVLA</sequence>
<dbReference type="PANTHER" id="PTHR43833:SF5">
    <property type="entry name" value="TRK SYSTEM POTASSIUM UPTAKE PROTEIN TRKA"/>
    <property type="match status" value="1"/>
</dbReference>
<evidence type="ECO:0000313" key="6">
    <source>
        <dbReference type="Proteomes" id="UP001212981"/>
    </source>
</evidence>
<dbReference type="GO" id="GO:0008324">
    <property type="term" value="F:monoatomic cation transmembrane transporter activity"/>
    <property type="evidence" value="ECO:0007669"/>
    <property type="project" value="InterPro"/>
</dbReference>
<evidence type="ECO:0000259" key="4">
    <source>
        <dbReference type="PROSITE" id="PS51202"/>
    </source>
</evidence>
<dbReference type="InterPro" id="IPR050721">
    <property type="entry name" value="Trk_Ktr_HKT_K-transport"/>
</dbReference>
<dbReference type="PROSITE" id="PS51201">
    <property type="entry name" value="RCK_N"/>
    <property type="match status" value="1"/>
</dbReference>